<proteinExistence type="predicted"/>
<sequence>MKNSIKQSFHYLLFVTVICFSSVSCAKDNDNDEKIVVDSGGEITNPLAHGEEAHKNHCYKCHTDEVYTRDNRFVKSIDALSQQVVRCKEGSDVPWFDEDANAVVQFLNKKYYRF</sequence>
<evidence type="ECO:0000313" key="1">
    <source>
        <dbReference type="EMBL" id="VAW50569.1"/>
    </source>
</evidence>
<gene>
    <name evidence="1" type="ORF">MNBD_GAMMA05-185</name>
</gene>
<dbReference type="PROSITE" id="PS51257">
    <property type="entry name" value="PROKAR_LIPOPROTEIN"/>
    <property type="match status" value="1"/>
</dbReference>
<organism evidence="1">
    <name type="scientific">hydrothermal vent metagenome</name>
    <dbReference type="NCBI Taxonomy" id="652676"/>
    <lineage>
        <taxon>unclassified sequences</taxon>
        <taxon>metagenomes</taxon>
        <taxon>ecological metagenomes</taxon>
    </lineage>
</organism>
<protein>
    <recommendedName>
        <fullName evidence="2">Cytochrome c domain-containing protein</fullName>
    </recommendedName>
</protein>
<name>A0A3B0WMH6_9ZZZZ</name>
<evidence type="ECO:0008006" key="2">
    <source>
        <dbReference type="Google" id="ProtNLM"/>
    </source>
</evidence>
<dbReference type="EMBL" id="UOFE01000005">
    <property type="protein sequence ID" value="VAW50569.1"/>
    <property type="molecule type" value="Genomic_DNA"/>
</dbReference>
<accession>A0A3B0WMH6</accession>
<reference evidence="1" key="1">
    <citation type="submission" date="2018-06" db="EMBL/GenBank/DDBJ databases">
        <authorList>
            <person name="Zhirakovskaya E."/>
        </authorList>
    </citation>
    <scope>NUCLEOTIDE SEQUENCE</scope>
</reference>
<dbReference type="AlphaFoldDB" id="A0A3B0WMH6"/>